<feature type="chain" id="PRO_5042264399" description="BON domain-containing protein" evidence="1">
    <location>
        <begin position="25"/>
        <end position="85"/>
    </location>
</feature>
<evidence type="ECO:0000313" key="3">
    <source>
        <dbReference type="Proteomes" id="UP000182101"/>
    </source>
</evidence>
<evidence type="ECO:0000313" key="2">
    <source>
        <dbReference type="EMBL" id="APD90897.1"/>
    </source>
</evidence>
<dbReference type="EMBL" id="CP018024">
    <property type="protein sequence ID" value="APD90897.1"/>
    <property type="molecule type" value="Genomic_DNA"/>
</dbReference>
<accession>A0AAC9JDG2</accession>
<dbReference type="PROSITE" id="PS51257">
    <property type="entry name" value="PROKAR_LIPOPROTEIN"/>
    <property type="match status" value="1"/>
</dbReference>
<reference evidence="2 3" key="1">
    <citation type="submission" date="2016-11" db="EMBL/GenBank/DDBJ databases">
        <title>Networking in microbes: conjugative elements and plasmids in the genus Alteromonas.</title>
        <authorList>
            <person name="Lopez-Perez M."/>
            <person name="Ramon-Marco N."/>
            <person name="Rodriguez-Valera F."/>
        </authorList>
    </citation>
    <scope>NUCLEOTIDE SEQUENCE [LARGE SCALE GENOMIC DNA]</scope>
    <source>
        <strain evidence="2 3">CP48</strain>
    </source>
</reference>
<evidence type="ECO:0000256" key="1">
    <source>
        <dbReference type="SAM" id="SignalP"/>
    </source>
</evidence>
<proteinExistence type="predicted"/>
<dbReference type="RefSeq" id="WP_071959857.1">
    <property type="nucleotide sequence ID" value="NZ_CP018024.1"/>
</dbReference>
<protein>
    <recommendedName>
        <fullName evidence="4">BON domain-containing protein</fullName>
    </recommendedName>
</protein>
<keyword evidence="1" id="KW-0732">Signal</keyword>
<organism evidence="2 3">
    <name type="scientific">Alteromonas mediterranea</name>
    <dbReference type="NCBI Taxonomy" id="314275"/>
    <lineage>
        <taxon>Bacteria</taxon>
        <taxon>Pseudomonadati</taxon>
        <taxon>Pseudomonadota</taxon>
        <taxon>Gammaproteobacteria</taxon>
        <taxon>Alteromonadales</taxon>
        <taxon>Alteromonadaceae</taxon>
        <taxon>Alteromonas/Salinimonas group</taxon>
        <taxon>Alteromonas</taxon>
    </lineage>
</organism>
<gene>
    <name evidence="2" type="ORF">BM524_14415</name>
</gene>
<sequence length="85" mass="9185">MARFRVFFTVAFLAMLLFGCNKKASEADTAPALELDDMPVTLTEPAAYQNEDIAQDIRATLNTLGMSVANDISIKAEDSDVILSG</sequence>
<dbReference type="AlphaFoldDB" id="A0AAC9JDG2"/>
<evidence type="ECO:0008006" key="4">
    <source>
        <dbReference type="Google" id="ProtNLM"/>
    </source>
</evidence>
<name>A0AAC9JDG2_9ALTE</name>
<feature type="signal peptide" evidence="1">
    <location>
        <begin position="1"/>
        <end position="24"/>
    </location>
</feature>
<dbReference type="Proteomes" id="UP000182101">
    <property type="component" value="Chromosome"/>
</dbReference>